<feature type="binding site" evidence="1">
    <location>
        <position position="56"/>
    </location>
    <ligand>
        <name>Zn(2+)</name>
        <dbReference type="ChEBI" id="CHEBI:29105"/>
    </ligand>
</feature>
<dbReference type="InParanoid" id="A0LU74"/>
<comment type="cofactor">
    <cofactor evidence="1">
        <name>Zn(2+)</name>
        <dbReference type="ChEBI" id="CHEBI:29105"/>
    </cofactor>
    <text evidence="1">Bind 1 Zn(2+) per subunit.</text>
</comment>
<dbReference type="EMBL" id="CP000481">
    <property type="protein sequence ID" value="ABK52984.1"/>
    <property type="molecule type" value="Genomic_DNA"/>
</dbReference>
<evidence type="ECO:0000256" key="2">
    <source>
        <dbReference type="SAM" id="MobiDB-lite"/>
    </source>
</evidence>
<comment type="function">
    <text evidence="1">Binds to RNA polymerase (RNAP), stimulating transcription from principal, but not alternative sigma factor promoters.</text>
</comment>
<gene>
    <name evidence="1" type="primary">rbpA</name>
    <name evidence="3" type="ordered locus">Acel_1212</name>
</gene>
<evidence type="ECO:0000313" key="4">
    <source>
        <dbReference type="Proteomes" id="UP000008221"/>
    </source>
</evidence>
<dbReference type="GO" id="GO:0001000">
    <property type="term" value="F:bacterial-type RNA polymerase core enzyme binding"/>
    <property type="evidence" value="ECO:0007669"/>
    <property type="project" value="UniProtKB-UniRule"/>
</dbReference>
<dbReference type="Gene3D" id="2.20.28.270">
    <property type="entry name" value="RNA polymerase-binding protein A"/>
    <property type="match status" value="1"/>
</dbReference>
<organism evidence="3 4">
    <name type="scientific">Acidothermus cellulolyticus (strain ATCC 43068 / DSM 8971 / 11B)</name>
    <dbReference type="NCBI Taxonomy" id="351607"/>
    <lineage>
        <taxon>Bacteria</taxon>
        <taxon>Bacillati</taxon>
        <taxon>Actinomycetota</taxon>
        <taxon>Actinomycetes</taxon>
        <taxon>Acidothermales</taxon>
        <taxon>Acidothermaceae</taxon>
        <taxon>Acidothermus</taxon>
    </lineage>
</organism>
<feature type="binding site" evidence="1">
    <location>
        <position position="34"/>
    </location>
    <ligand>
        <name>Zn(2+)</name>
        <dbReference type="ChEBI" id="CHEBI:29105"/>
    </ligand>
</feature>
<dbReference type="RefSeq" id="WP_011720047.1">
    <property type="nucleotide sequence ID" value="NC_008578.1"/>
</dbReference>
<dbReference type="InterPro" id="IPR038638">
    <property type="entry name" value="RbpA_sf"/>
</dbReference>
<evidence type="ECO:0000256" key="1">
    <source>
        <dbReference type="HAMAP-Rule" id="MF_01483"/>
    </source>
</evidence>
<dbReference type="GO" id="GO:0045893">
    <property type="term" value="P:positive regulation of DNA-templated transcription"/>
    <property type="evidence" value="ECO:0007669"/>
    <property type="project" value="UniProtKB-UniRule"/>
</dbReference>
<keyword evidence="1" id="KW-0862">Zinc</keyword>
<dbReference type="eggNOG" id="ENOG5032SI2">
    <property type="taxonomic scope" value="Bacteria"/>
</dbReference>
<dbReference type="InterPro" id="IPR025182">
    <property type="entry name" value="RNApol-bd_RbpA"/>
</dbReference>
<keyword evidence="1" id="KW-0805">Transcription regulation</keyword>
<keyword evidence="1" id="KW-0479">Metal-binding</keyword>
<dbReference type="HAMAP" id="MF_01483">
    <property type="entry name" value="RbpA"/>
    <property type="match status" value="1"/>
</dbReference>
<name>A0LU74_ACIC1</name>
<dbReference type="AlphaFoldDB" id="A0LU74"/>
<reference evidence="3 4" key="1">
    <citation type="journal article" date="2009" name="Genome Res.">
        <title>Complete genome of the cellulolytic thermophile Acidothermus cellulolyticus 11B provides insights into its ecophysiological and evolutionary adaptations.</title>
        <authorList>
            <person name="Barabote R.D."/>
            <person name="Xie G."/>
            <person name="Leu D.H."/>
            <person name="Normand P."/>
            <person name="Necsulea A."/>
            <person name="Daubin V."/>
            <person name="Medigue C."/>
            <person name="Adney W.S."/>
            <person name="Xu X.C."/>
            <person name="Lapidus A."/>
            <person name="Parales R.E."/>
            <person name="Detter C."/>
            <person name="Pujic P."/>
            <person name="Bruce D."/>
            <person name="Lavire C."/>
            <person name="Challacombe J.F."/>
            <person name="Brettin T.S."/>
            <person name="Berry A.M."/>
        </authorList>
    </citation>
    <scope>NUCLEOTIDE SEQUENCE [LARGE SCALE GENOMIC DNA]</scope>
    <source>
        <strain evidence="4">ATCC 43068 / DSM 8971 / 11B</strain>
    </source>
</reference>
<dbReference type="KEGG" id="ace:Acel_1212"/>
<feature type="binding site" evidence="1">
    <location>
        <position position="59"/>
    </location>
    <ligand>
        <name>Zn(2+)</name>
        <dbReference type="ChEBI" id="CHEBI:29105"/>
    </ligand>
</feature>
<comment type="similarity">
    <text evidence="1">Belongs to the RNA polymerase-binding protein RbpA family.</text>
</comment>
<comment type="subunit">
    <text evidence="1">Forms a complex with the RNAP catalytic core and with free principal sigma factors.</text>
</comment>
<feature type="binding site" evidence="1">
    <location>
        <position position="38"/>
    </location>
    <ligand>
        <name>Zn(2+)</name>
        <dbReference type="ChEBI" id="CHEBI:29105"/>
    </ligand>
</feature>
<protein>
    <recommendedName>
        <fullName evidence="1">RNA polymerase-binding protein RbpA</fullName>
    </recommendedName>
</protein>
<feature type="region of interest" description="Disordered" evidence="2">
    <location>
        <begin position="1"/>
        <end position="25"/>
    </location>
</feature>
<dbReference type="HOGENOM" id="CLU_134276_0_0_11"/>
<accession>A0LU74</accession>
<dbReference type="FunCoup" id="A0LU74">
    <property type="interactions" value="5"/>
</dbReference>
<sequence>MAERALRGSRLGAVSYENDEGTEPAQRQIAKYTCPNGHQLEVPFAADAQVPAVWECRFCGASARREDTGPPPAPKTKPARSHWDMLRERRSIPELEALLQERLAELRKSRGTSS</sequence>
<dbReference type="STRING" id="351607.Acel_1212"/>
<dbReference type="Proteomes" id="UP000008221">
    <property type="component" value="Chromosome"/>
</dbReference>
<dbReference type="GO" id="GO:0008270">
    <property type="term" value="F:zinc ion binding"/>
    <property type="evidence" value="ECO:0007669"/>
    <property type="project" value="UniProtKB-UniRule"/>
</dbReference>
<dbReference type="OrthoDB" id="3618415at2"/>
<evidence type="ECO:0000313" key="3">
    <source>
        <dbReference type="EMBL" id="ABK52984.1"/>
    </source>
</evidence>
<proteinExistence type="inferred from homology"/>
<dbReference type="Pfam" id="PF13397">
    <property type="entry name" value="RbpA"/>
    <property type="match status" value="1"/>
</dbReference>
<keyword evidence="4" id="KW-1185">Reference proteome</keyword>
<keyword evidence="1" id="KW-0804">Transcription</keyword>
<feature type="region of interest" description="Disordered" evidence="2">
    <location>
        <begin position="63"/>
        <end position="84"/>
    </location>
</feature>